<keyword evidence="9" id="KW-0804">Transcription</keyword>
<name>A0A812CUJ4_ACAPH</name>
<accession>A0A812CUJ4</accession>
<evidence type="ECO:0000256" key="12">
    <source>
        <dbReference type="ARBA" id="ARBA00065416"/>
    </source>
</evidence>
<feature type="compositionally biased region" description="Low complexity" evidence="17">
    <location>
        <begin position="44"/>
        <end position="56"/>
    </location>
</feature>
<evidence type="ECO:0000313" key="19">
    <source>
        <dbReference type="EMBL" id="CAE1280302.1"/>
    </source>
</evidence>
<dbReference type="GO" id="GO:0045944">
    <property type="term" value="P:positive regulation of transcription by RNA polymerase II"/>
    <property type="evidence" value="ECO:0007669"/>
    <property type="project" value="UniProtKB-ARBA"/>
</dbReference>
<keyword evidence="5" id="KW-0597">Phosphoprotein</keyword>
<keyword evidence="20" id="KW-1185">Reference proteome</keyword>
<evidence type="ECO:0000256" key="2">
    <source>
        <dbReference type="ARBA" id="ARBA00004496"/>
    </source>
</evidence>
<evidence type="ECO:0000256" key="10">
    <source>
        <dbReference type="ARBA" id="ARBA00023242"/>
    </source>
</evidence>
<comment type="subunit">
    <text evidence="12">Efficient DNA binding requires dimerization with another bHLH protein. Binds DNA as a heterodimer with MAD1, MAD4, MNT, WBSCR14 and MLXIP. Can also bind DNA as a homodimer.</text>
</comment>
<comment type="caution">
    <text evidence="19">The sequence shown here is derived from an EMBL/GenBank/DDBJ whole genome shotgun (WGS) entry which is preliminary data.</text>
</comment>
<comment type="subcellular location">
    <subcellularLocation>
        <location evidence="2">Cytoplasm</location>
    </subcellularLocation>
    <subcellularLocation>
        <location evidence="1">Nucleus</location>
    </subcellularLocation>
</comment>
<dbReference type="SUPFAM" id="SSF47459">
    <property type="entry name" value="HLH, helix-loop-helix DNA-binding domain"/>
    <property type="match status" value="1"/>
</dbReference>
<organism evidence="19 20">
    <name type="scientific">Acanthosepion pharaonis</name>
    <name type="common">Pharaoh cuttlefish</name>
    <name type="synonym">Sepia pharaonis</name>
    <dbReference type="NCBI Taxonomy" id="158019"/>
    <lineage>
        <taxon>Eukaryota</taxon>
        <taxon>Metazoa</taxon>
        <taxon>Spiralia</taxon>
        <taxon>Lophotrochozoa</taxon>
        <taxon>Mollusca</taxon>
        <taxon>Cephalopoda</taxon>
        <taxon>Coleoidea</taxon>
        <taxon>Decapodiformes</taxon>
        <taxon>Sepiida</taxon>
        <taxon>Sepiina</taxon>
        <taxon>Sepiidae</taxon>
        <taxon>Acanthosepion</taxon>
    </lineage>
</organism>
<reference evidence="19" key="1">
    <citation type="submission" date="2021-01" db="EMBL/GenBank/DDBJ databases">
        <authorList>
            <person name="Li R."/>
            <person name="Bekaert M."/>
        </authorList>
    </citation>
    <scope>NUCLEOTIDE SEQUENCE</scope>
    <source>
        <strain evidence="19">Farmed</strain>
    </source>
</reference>
<proteinExistence type="predicted"/>
<evidence type="ECO:0000259" key="18">
    <source>
        <dbReference type="PROSITE" id="PS50888"/>
    </source>
</evidence>
<evidence type="ECO:0000256" key="3">
    <source>
        <dbReference type="ARBA" id="ARBA00022490"/>
    </source>
</evidence>
<dbReference type="GO" id="GO:0005737">
    <property type="term" value="C:cytoplasm"/>
    <property type="evidence" value="ECO:0007669"/>
    <property type="project" value="UniProtKB-SubCell"/>
</dbReference>
<dbReference type="EMBL" id="CAHIKZ030002057">
    <property type="protein sequence ID" value="CAE1280302.1"/>
    <property type="molecule type" value="Genomic_DNA"/>
</dbReference>
<evidence type="ECO:0000256" key="9">
    <source>
        <dbReference type="ARBA" id="ARBA00023163"/>
    </source>
</evidence>
<evidence type="ECO:0000256" key="7">
    <source>
        <dbReference type="ARBA" id="ARBA00023125"/>
    </source>
</evidence>
<evidence type="ECO:0000256" key="13">
    <source>
        <dbReference type="ARBA" id="ARBA00071251"/>
    </source>
</evidence>
<feature type="region of interest" description="Disordered" evidence="17">
    <location>
        <begin position="1"/>
        <end position="88"/>
    </location>
</feature>
<dbReference type="AlphaFoldDB" id="A0A812CUJ4"/>
<evidence type="ECO:0000256" key="8">
    <source>
        <dbReference type="ARBA" id="ARBA00023159"/>
    </source>
</evidence>
<dbReference type="GO" id="GO:0140297">
    <property type="term" value="F:DNA-binding transcription factor binding"/>
    <property type="evidence" value="ECO:0007669"/>
    <property type="project" value="UniProtKB-ARBA"/>
</dbReference>
<dbReference type="PANTHER" id="PTHR15741:SF25">
    <property type="entry name" value="MAX-LIKE PROTEIN X"/>
    <property type="match status" value="1"/>
</dbReference>
<evidence type="ECO:0000256" key="4">
    <source>
        <dbReference type="ARBA" id="ARBA00022491"/>
    </source>
</evidence>
<dbReference type="Pfam" id="PF00010">
    <property type="entry name" value="HLH"/>
    <property type="match status" value="1"/>
</dbReference>
<dbReference type="GO" id="GO:0005654">
    <property type="term" value="C:nucleoplasm"/>
    <property type="evidence" value="ECO:0007669"/>
    <property type="project" value="UniProtKB-ARBA"/>
</dbReference>
<evidence type="ECO:0000256" key="17">
    <source>
        <dbReference type="SAM" id="MobiDB-lite"/>
    </source>
</evidence>
<dbReference type="InterPro" id="IPR036638">
    <property type="entry name" value="HLH_DNA-bd_sf"/>
</dbReference>
<keyword evidence="10" id="KW-0539">Nucleus</keyword>
<keyword evidence="7" id="KW-0238">DNA-binding</keyword>
<keyword evidence="6" id="KW-0805">Transcription regulation</keyword>
<evidence type="ECO:0000256" key="6">
    <source>
        <dbReference type="ARBA" id="ARBA00023015"/>
    </source>
</evidence>
<evidence type="ECO:0000256" key="16">
    <source>
        <dbReference type="ARBA" id="ARBA00082933"/>
    </source>
</evidence>
<feature type="domain" description="BHLH" evidence="18">
    <location>
        <begin position="75"/>
        <end position="132"/>
    </location>
</feature>
<sequence length="246" mass="27461">MMSGSPFGDSSLDQSNMMDSDLKIETSPTGDPHFTFIRANSTGSLAAGCASSASSAHNTDDEDSDNRTMMSYKDRRREAHTQAEQKRRDAIKKGYDELQMIVPKCQQPDSLGSQKLSKATVLQKSIDYIGYLVDQKSKQEVALDNLRKEVMALKIMKANYEHIVKTHQNTPQAGQNQVSDEVKFQVFKQVMDSLFTSFVSTVSVANFAELSGCVFSWLEEYCKPKNLKELVVGVLQQISNQPNLNQ</sequence>
<evidence type="ECO:0000256" key="1">
    <source>
        <dbReference type="ARBA" id="ARBA00004123"/>
    </source>
</evidence>
<dbReference type="Gene3D" id="4.10.280.10">
    <property type="entry name" value="Helix-loop-helix DNA-binding domain"/>
    <property type="match status" value="1"/>
</dbReference>
<gene>
    <name evidence="19" type="ORF">SPHA_42267</name>
</gene>
<feature type="compositionally biased region" description="Basic and acidic residues" evidence="17">
    <location>
        <begin position="72"/>
        <end position="88"/>
    </location>
</feature>
<keyword evidence="3" id="KW-0963">Cytoplasm</keyword>
<dbReference type="PROSITE" id="PS50888">
    <property type="entry name" value="BHLH"/>
    <property type="match status" value="1"/>
</dbReference>
<dbReference type="GO" id="GO:0000978">
    <property type="term" value="F:RNA polymerase II cis-regulatory region sequence-specific DNA binding"/>
    <property type="evidence" value="ECO:0007669"/>
    <property type="project" value="TreeGrafter"/>
</dbReference>
<dbReference type="Proteomes" id="UP000597762">
    <property type="component" value="Unassembled WGS sequence"/>
</dbReference>
<protein>
    <recommendedName>
        <fullName evidence="13">Max-like protein X</fullName>
    </recommendedName>
    <alternativeName>
        <fullName evidence="14">Max-like bHLHZip protein</fullName>
    </alternativeName>
    <alternativeName>
        <fullName evidence="15">Protein BigMax</fullName>
    </alternativeName>
    <alternativeName>
        <fullName evidence="16">Transcription factor-like protein 4</fullName>
    </alternativeName>
</protein>
<comment type="function">
    <text evidence="11">Transcription regulator. Forms a sequence-specific DNA-binding protein complex with MAD1, MAD4, MNT, WBSCR14 and MLXIP which recognizes the core sequence 5'-CACGTG-3'. The TCFL4-MAD1, TCFL4-MAD4, TCFL4-WBSCR14 complexes are transcriptional repressors. Plays a role in transcriptional activation of glycolytic target genes. Involved in glucose-responsive gene regulation.</text>
</comment>
<dbReference type="GO" id="GO:0046983">
    <property type="term" value="F:protein dimerization activity"/>
    <property type="evidence" value="ECO:0007669"/>
    <property type="project" value="InterPro"/>
</dbReference>
<dbReference type="PANTHER" id="PTHR15741">
    <property type="entry name" value="BASIC HELIX-LOOP-HELIX ZIP TRANSCRIPTION FACTOR"/>
    <property type="match status" value="1"/>
</dbReference>
<evidence type="ECO:0000313" key="20">
    <source>
        <dbReference type="Proteomes" id="UP000597762"/>
    </source>
</evidence>
<dbReference type="FunFam" id="4.10.280.10:FF:000037">
    <property type="entry name" value="max-like protein X isoform X2"/>
    <property type="match status" value="1"/>
</dbReference>
<evidence type="ECO:0000256" key="11">
    <source>
        <dbReference type="ARBA" id="ARBA00053727"/>
    </source>
</evidence>
<dbReference type="CDD" id="cd19687">
    <property type="entry name" value="bHLHzip_Mlx"/>
    <property type="match status" value="1"/>
</dbReference>
<dbReference type="InterPro" id="IPR011598">
    <property type="entry name" value="bHLH_dom"/>
</dbReference>
<keyword evidence="8" id="KW-0010">Activator</keyword>
<dbReference type="GO" id="GO:0000981">
    <property type="term" value="F:DNA-binding transcription factor activity, RNA polymerase II-specific"/>
    <property type="evidence" value="ECO:0007669"/>
    <property type="project" value="TreeGrafter"/>
</dbReference>
<dbReference type="OrthoDB" id="5778525at2759"/>
<evidence type="ECO:0000256" key="5">
    <source>
        <dbReference type="ARBA" id="ARBA00022553"/>
    </source>
</evidence>
<keyword evidence="4" id="KW-0678">Repressor</keyword>
<dbReference type="SMART" id="SM00353">
    <property type="entry name" value="HLH"/>
    <property type="match status" value="1"/>
</dbReference>
<evidence type="ECO:0000256" key="14">
    <source>
        <dbReference type="ARBA" id="ARBA00076041"/>
    </source>
</evidence>
<dbReference type="InterPro" id="IPR052207">
    <property type="entry name" value="Max-like/E-box_TFs"/>
</dbReference>
<evidence type="ECO:0000256" key="15">
    <source>
        <dbReference type="ARBA" id="ARBA00079081"/>
    </source>
</evidence>